<accession>A0A7Z0I174</accession>
<dbReference type="EMBL" id="JACBXS010000031">
    <property type="protein sequence ID" value="NYS26052.1"/>
    <property type="molecule type" value="Genomic_DNA"/>
</dbReference>
<gene>
    <name evidence="1" type="ORF">HUK65_13740</name>
</gene>
<dbReference type="AlphaFoldDB" id="A0A7Z0I174"/>
<evidence type="ECO:0000313" key="1">
    <source>
        <dbReference type="EMBL" id="NYS26052.1"/>
    </source>
</evidence>
<dbReference type="Proteomes" id="UP000529417">
    <property type="component" value="Unassembled WGS sequence"/>
</dbReference>
<keyword evidence="2" id="KW-1185">Reference proteome</keyword>
<dbReference type="RefSeq" id="WP_179906849.1">
    <property type="nucleotide sequence ID" value="NZ_JACBXS010000031.1"/>
</dbReference>
<proteinExistence type="predicted"/>
<sequence>MTETLYAASGVLPSDTLLDDLVEALAPEISLFEPAVSITNNGRGGPLRNLRTVTLGPPDLMGAPVAELRLCWRDGVVHLVADAHGIRWVACGVQPQAVRCPVAAQTAPVPGVRAAADQKVIWRNDLSRRFLAPGANGASDLPEMFLRRFDRGPRTVAWWLTISPEQQGRQNG</sequence>
<name>A0A7Z0I174_9RHOB</name>
<evidence type="ECO:0000313" key="2">
    <source>
        <dbReference type="Proteomes" id="UP000529417"/>
    </source>
</evidence>
<protein>
    <submittedName>
        <fullName evidence="1">Uncharacterized protein</fullName>
    </submittedName>
</protein>
<organism evidence="1 2">
    <name type="scientific">Rhabdonatronobacter sediminivivens</name>
    <dbReference type="NCBI Taxonomy" id="2743469"/>
    <lineage>
        <taxon>Bacteria</taxon>
        <taxon>Pseudomonadati</taxon>
        <taxon>Pseudomonadota</taxon>
        <taxon>Alphaproteobacteria</taxon>
        <taxon>Rhodobacterales</taxon>
        <taxon>Paracoccaceae</taxon>
        <taxon>Rhabdonatronobacter</taxon>
    </lineage>
</organism>
<comment type="caution">
    <text evidence="1">The sequence shown here is derived from an EMBL/GenBank/DDBJ whole genome shotgun (WGS) entry which is preliminary data.</text>
</comment>
<reference evidence="1 2" key="1">
    <citation type="journal article" date="2000" name="Arch. Microbiol.">
        <title>Rhodobaca bogoriensis gen. nov. and sp. nov., an alkaliphilic purple nonsulfur bacterium from African Rift Valley soda lakes.</title>
        <authorList>
            <person name="Milford A.D."/>
            <person name="Achenbach L.A."/>
            <person name="Jung D.O."/>
            <person name="Madigan M.T."/>
        </authorList>
    </citation>
    <scope>NUCLEOTIDE SEQUENCE [LARGE SCALE GENOMIC DNA]</scope>
    <source>
        <strain evidence="1 2">2376</strain>
    </source>
</reference>